<accession>A0A0D3H0B7</accession>
<evidence type="ECO:0000256" key="1">
    <source>
        <dbReference type="SAM" id="Phobius"/>
    </source>
</evidence>
<dbReference type="HOGENOM" id="CLU_1177050_0_0_1"/>
<reference evidence="3" key="1">
    <citation type="journal article" date="2009" name="Rice">
        <title>De Novo Next Generation Sequencing of Plant Genomes.</title>
        <authorList>
            <person name="Rounsley S."/>
            <person name="Marri P.R."/>
            <person name="Yu Y."/>
            <person name="He R."/>
            <person name="Sisneros N."/>
            <person name="Goicoechea J.L."/>
            <person name="Lee S.J."/>
            <person name="Angelova A."/>
            <person name="Kudrna D."/>
            <person name="Luo M."/>
            <person name="Affourtit J."/>
            <person name="Desany B."/>
            <person name="Knight J."/>
            <person name="Niazi F."/>
            <person name="Egholm M."/>
            <person name="Wing R.A."/>
        </authorList>
    </citation>
    <scope>NUCLEOTIDE SEQUENCE [LARGE SCALE GENOMIC DNA]</scope>
    <source>
        <strain evidence="3">cv. IRGC 105608</strain>
    </source>
</reference>
<dbReference type="Proteomes" id="UP000026960">
    <property type="component" value="Chromosome 8"/>
</dbReference>
<evidence type="ECO:0000313" key="3">
    <source>
        <dbReference type="EnsemblPlants" id="OBART08G14920.1"/>
    </source>
</evidence>
<protein>
    <submittedName>
        <fullName evidence="3">Uncharacterized protein</fullName>
    </submittedName>
</protein>
<feature type="chain" id="PRO_5002263048" evidence="2">
    <location>
        <begin position="19"/>
        <end position="272"/>
    </location>
</feature>
<evidence type="ECO:0000313" key="4">
    <source>
        <dbReference type="Proteomes" id="UP000026960"/>
    </source>
</evidence>
<keyword evidence="1" id="KW-0472">Membrane</keyword>
<keyword evidence="1" id="KW-0812">Transmembrane</keyword>
<feature type="transmembrane region" description="Helical" evidence="1">
    <location>
        <begin position="92"/>
        <end position="112"/>
    </location>
</feature>
<feature type="transmembrane region" description="Helical" evidence="1">
    <location>
        <begin position="190"/>
        <end position="213"/>
    </location>
</feature>
<dbReference type="AlphaFoldDB" id="A0A0D3H0B7"/>
<name>A0A0D3H0B7_9ORYZ</name>
<feature type="transmembrane region" description="Helical" evidence="1">
    <location>
        <begin position="150"/>
        <end position="170"/>
    </location>
</feature>
<keyword evidence="1" id="KW-1133">Transmembrane helix</keyword>
<dbReference type="PaxDb" id="65489-OBART08G14920.1"/>
<keyword evidence="4" id="KW-1185">Reference proteome</keyword>
<sequence>MAAAVIVEVLVGGRLVAALPPPPPEPELLPTRDVIASFPPPPPLQSPVRKAVAAVLARSRLAAAAADALIAAMAASHVAVRVQGEGSRANAVALQVSLAASLVVLPVVPVALSLHAIRIAVSGTGEDTEPDKPAPESFAASVRASFSHPILAASAAITPFAVLVPVGNLVKGISAASGSRGERIGSAIEVVGLVGFYPMFLFFFLPTAAWMVWRRVKLPAGHGQRVAPLSGMLHHVLRFIEIHPLVKSGEIDTVGLKRSAVKMDKDLEDDSC</sequence>
<evidence type="ECO:0000256" key="2">
    <source>
        <dbReference type="SAM" id="SignalP"/>
    </source>
</evidence>
<feature type="signal peptide" evidence="2">
    <location>
        <begin position="1"/>
        <end position="18"/>
    </location>
</feature>
<dbReference type="Gramene" id="OBART08G14920.1">
    <property type="protein sequence ID" value="OBART08G14920.1"/>
    <property type="gene ID" value="OBART08G14920"/>
</dbReference>
<dbReference type="EnsemblPlants" id="OBART08G14920.1">
    <property type="protein sequence ID" value="OBART08G14920.1"/>
    <property type="gene ID" value="OBART08G14920"/>
</dbReference>
<proteinExistence type="predicted"/>
<reference evidence="3" key="2">
    <citation type="submission" date="2015-03" db="UniProtKB">
        <authorList>
            <consortium name="EnsemblPlants"/>
        </authorList>
    </citation>
    <scope>IDENTIFICATION</scope>
</reference>
<organism evidence="3">
    <name type="scientific">Oryza barthii</name>
    <dbReference type="NCBI Taxonomy" id="65489"/>
    <lineage>
        <taxon>Eukaryota</taxon>
        <taxon>Viridiplantae</taxon>
        <taxon>Streptophyta</taxon>
        <taxon>Embryophyta</taxon>
        <taxon>Tracheophyta</taxon>
        <taxon>Spermatophyta</taxon>
        <taxon>Magnoliopsida</taxon>
        <taxon>Liliopsida</taxon>
        <taxon>Poales</taxon>
        <taxon>Poaceae</taxon>
        <taxon>BOP clade</taxon>
        <taxon>Oryzoideae</taxon>
        <taxon>Oryzeae</taxon>
        <taxon>Oryzinae</taxon>
        <taxon>Oryza</taxon>
    </lineage>
</organism>
<keyword evidence="2" id="KW-0732">Signal</keyword>